<dbReference type="EMBL" id="BAABCJ010000005">
    <property type="protein sequence ID" value="GAA3706491.1"/>
    <property type="molecule type" value="Genomic_DNA"/>
</dbReference>
<evidence type="ECO:0000256" key="1">
    <source>
        <dbReference type="SAM" id="MobiDB-lite"/>
    </source>
</evidence>
<feature type="region of interest" description="Disordered" evidence="1">
    <location>
        <begin position="188"/>
        <end position="395"/>
    </location>
</feature>
<comment type="caution">
    <text evidence="2">The sequence shown here is derived from an EMBL/GenBank/DDBJ whole genome shotgun (WGS) entry which is preliminary data.</text>
</comment>
<accession>A0ABP7DJG4</accession>
<dbReference type="RefSeq" id="WP_344883883.1">
    <property type="nucleotide sequence ID" value="NZ_BAABCJ010000005.1"/>
</dbReference>
<feature type="compositionally biased region" description="Low complexity" evidence="1">
    <location>
        <begin position="208"/>
        <end position="217"/>
    </location>
</feature>
<feature type="compositionally biased region" description="Low complexity" evidence="1">
    <location>
        <begin position="341"/>
        <end position="358"/>
    </location>
</feature>
<feature type="compositionally biased region" description="Low complexity" evidence="1">
    <location>
        <begin position="310"/>
        <end position="320"/>
    </location>
</feature>
<proteinExistence type="predicted"/>
<protein>
    <recommendedName>
        <fullName evidence="4">ABC transporter substrate-binding protein</fullName>
    </recommendedName>
</protein>
<sequence length="671" mass="68611">MSQPIDVGTVLGGRYKVTSSVLTSAEGDVVLQGIDQVLNRTVSIAVAAAENAEQMTTSAREIATGERYSSVQVLDLGVSDGATYLITNLAEPTDLLDLMVATEGPYVEPFYTDTLGSEIFGESRSREPQTYEDDPEYYAELQDNDRPSPLGERLPEINLSDRIAGLRSRLTKARGAAAAGMAGAAAASGAAARRRSGRPEGDEEPGTAEQDAQQQAQRQEDAAADPRSGEHGQADQGAPNSAALYGSDPYATGQYGGDDAASPYGADEFDTGEFDAGEQPTQAQSVGAVPVEEPERTEDQDVRTTEHATAEPTPTAAGPAVSDKVTVYEDDDQDEADPRFGAAAAGAGAAAAGAAASSPQPPAPTSSQPRVGSPSDDSPQSTPAGHGAAASRHAAAGVGAGAAAGAGAERAPSRFPVAARNFQDDDTAAAAAAGGAGAGAGYADDEEDESEGGPRWTRLIVGALLGLVLIAAVIFAFNTLGGDEEPTAGGESTSAEESPSASESGSTAPSPSPTEQAVEPVATGVERVVPGAQELNAQTDDTLPNLIDGNEASLYRSLSFTQPDFGGFASNMILVVELEEASKISQIELSGLNGSGGTYEIAVGESDDFGSAQSITQGSFTGPSVTVPVGSEGEAVEGQYVFFNVTELPRLANPYNESRPYGLQLAEFKVS</sequence>
<gene>
    <name evidence="2" type="ORF">GCM10022377_20270</name>
</gene>
<dbReference type="Proteomes" id="UP001501536">
    <property type="component" value="Unassembled WGS sequence"/>
</dbReference>
<organism evidence="2 3">
    <name type="scientific">Zhihengliuella alba</name>
    <dbReference type="NCBI Taxonomy" id="547018"/>
    <lineage>
        <taxon>Bacteria</taxon>
        <taxon>Bacillati</taxon>
        <taxon>Actinomycetota</taxon>
        <taxon>Actinomycetes</taxon>
        <taxon>Micrococcales</taxon>
        <taxon>Micrococcaceae</taxon>
        <taxon>Zhihengliuella</taxon>
    </lineage>
</organism>
<evidence type="ECO:0000313" key="2">
    <source>
        <dbReference type="EMBL" id="GAA3706491.1"/>
    </source>
</evidence>
<feature type="region of interest" description="Disordered" evidence="1">
    <location>
        <begin position="485"/>
        <end position="519"/>
    </location>
</feature>
<evidence type="ECO:0008006" key="4">
    <source>
        <dbReference type="Google" id="ProtNLM"/>
    </source>
</evidence>
<reference evidence="3" key="1">
    <citation type="journal article" date="2019" name="Int. J. Syst. Evol. Microbiol.">
        <title>The Global Catalogue of Microorganisms (GCM) 10K type strain sequencing project: providing services to taxonomists for standard genome sequencing and annotation.</title>
        <authorList>
            <consortium name="The Broad Institute Genomics Platform"/>
            <consortium name="The Broad Institute Genome Sequencing Center for Infectious Disease"/>
            <person name="Wu L."/>
            <person name="Ma J."/>
        </authorList>
    </citation>
    <scope>NUCLEOTIDE SEQUENCE [LARGE SCALE GENOMIC DNA]</scope>
    <source>
        <strain evidence="3">JCM 16961</strain>
    </source>
</reference>
<feature type="compositionally biased region" description="Low complexity" evidence="1">
    <location>
        <begin position="487"/>
        <end position="509"/>
    </location>
</feature>
<feature type="compositionally biased region" description="Basic and acidic residues" evidence="1">
    <location>
        <begin position="293"/>
        <end position="309"/>
    </location>
</feature>
<feature type="compositionally biased region" description="Low complexity" evidence="1">
    <location>
        <begin position="384"/>
        <end position="395"/>
    </location>
</feature>
<feature type="region of interest" description="Disordered" evidence="1">
    <location>
        <begin position="430"/>
        <end position="453"/>
    </location>
</feature>
<feature type="compositionally biased region" description="Acidic residues" evidence="1">
    <location>
        <begin position="267"/>
        <end position="276"/>
    </location>
</feature>
<evidence type="ECO:0000313" key="3">
    <source>
        <dbReference type="Proteomes" id="UP001501536"/>
    </source>
</evidence>
<keyword evidence="3" id="KW-1185">Reference proteome</keyword>
<dbReference type="Gene3D" id="2.60.120.260">
    <property type="entry name" value="Galactose-binding domain-like"/>
    <property type="match status" value="1"/>
</dbReference>
<name>A0ABP7DJG4_9MICC</name>